<dbReference type="InterPro" id="IPR029002">
    <property type="entry name" value="PLPC/GPLD1"/>
</dbReference>
<sequence>MGRKRFFLKVLCFFGLGTFIQWLQADWALAWGPGVHTLTALHLMGHLKEILPAIAGAVTAYPFEYLYGCMAADFFIGKGKKKADSHPHHWEGGFQFLGEARDDQERSYAYGFLSHLAADVAAHHIFIPKMLSLFPPGNRMGHLYWELKADYWIGTDYTQLANRVLKMDHTNCDAILGLIGGKSRGRMSASKLLYTQSVKFTGFVNANREAIWGMRTPRWPLFEQYLALTLDLSCRLVQDILTRPGESSCLRFDPMGKVPIESACHKWFSRRLRRPANRPEPFVIDPDLLKL</sequence>
<evidence type="ECO:0000313" key="2">
    <source>
        <dbReference type="EMBL" id="VBB45453.1"/>
    </source>
</evidence>
<protein>
    <recommendedName>
        <fullName evidence="1">Phospholipase C/D domain-containing protein</fullName>
    </recommendedName>
</protein>
<evidence type="ECO:0000259" key="1">
    <source>
        <dbReference type="Pfam" id="PF00882"/>
    </source>
</evidence>
<gene>
    <name evidence="2" type="ORF">TRIP_B350404</name>
</gene>
<dbReference type="EMBL" id="UPXX01000029">
    <property type="protein sequence ID" value="VBB45453.1"/>
    <property type="molecule type" value="Genomic_DNA"/>
</dbReference>
<dbReference type="Pfam" id="PF00882">
    <property type="entry name" value="Zn_dep_PLPC"/>
    <property type="match status" value="1"/>
</dbReference>
<accession>A0A653ACT7</accession>
<proteinExistence type="predicted"/>
<reference evidence="2" key="1">
    <citation type="submission" date="2018-07" db="EMBL/GenBank/DDBJ databases">
        <authorList>
            <consortium name="Genoscope - CEA"/>
            <person name="William W."/>
        </authorList>
    </citation>
    <scope>NUCLEOTIDE SEQUENCE</scope>
    <source>
        <strain evidence="2">IK1</strain>
    </source>
</reference>
<dbReference type="AlphaFoldDB" id="A0A653ACT7"/>
<name>A0A653ACT7_UNCDX</name>
<organism evidence="2">
    <name type="scientific">Uncultured Desulfatiglans sp</name>
    <dbReference type="NCBI Taxonomy" id="1748965"/>
    <lineage>
        <taxon>Bacteria</taxon>
        <taxon>Pseudomonadati</taxon>
        <taxon>Thermodesulfobacteriota</taxon>
        <taxon>Desulfobacteria</taxon>
        <taxon>Desulfatiglandales</taxon>
        <taxon>Desulfatiglandaceae</taxon>
        <taxon>Desulfatiglans</taxon>
        <taxon>environmental samples</taxon>
    </lineage>
</organism>
<feature type="domain" description="Phospholipase C/D" evidence="1">
    <location>
        <begin position="40"/>
        <end position="161"/>
    </location>
</feature>